<feature type="region of interest" description="Disordered" evidence="2">
    <location>
        <begin position="1"/>
        <end position="23"/>
    </location>
</feature>
<feature type="coiled-coil region" evidence="1">
    <location>
        <begin position="420"/>
        <end position="454"/>
    </location>
</feature>
<accession>A2FL59</accession>
<dbReference type="Proteomes" id="UP000001542">
    <property type="component" value="Unassembled WGS sequence"/>
</dbReference>
<dbReference type="VEuPathDB" id="TrichDB:TVAGG3_0427050"/>
<dbReference type="KEGG" id="tva:4752081"/>
<keyword evidence="1" id="KW-0175">Coiled coil</keyword>
<feature type="compositionally biased region" description="Basic residues" evidence="2">
    <location>
        <begin position="1"/>
        <end position="10"/>
    </location>
</feature>
<evidence type="ECO:0000256" key="1">
    <source>
        <dbReference type="SAM" id="Coils"/>
    </source>
</evidence>
<proteinExistence type="predicted"/>
<reference evidence="3" key="1">
    <citation type="submission" date="2006-10" db="EMBL/GenBank/DDBJ databases">
        <authorList>
            <person name="Amadeo P."/>
            <person name="Zhao Q."/>
            <person name="Wortman J."/>
            <person name="Fraser-Liggett C."/>
            <person name="Carlton J."/>
        </authorList>
    </citation>
    <scope>NUCLEOTIDE SEQUENCE</scope>
    <source>
        <strain evidence="3">G3</strain>
    </source>
</reference>
<evidence type="ECO:0000256" key="2">
    <source>
        <dbReference type="SAM" id="MobiDB-lite"/>
    </source>
</evidence>
<name>A2FL59_TRIV3</name>
<sequence>MSLRKTSKKSSKTDQSSVRSKDEERIMEYQKMINSIKYENRINIAKIDNIKRNISIQQTVLEERQKIIDTRKEKIPKTFLFKKKQEQVRFQTAQSEFKRITDENDKMKEEIKKIYNEISQQVLPPSQYSNVDIKIMQSSIDFFQNSVETKRKFVFHVEEILSFTTYKLNKLREMEKLYKSTIDSLKDTSKTLNKRKIEAYSKTIQVIPALQSIESIVFDLEGDVDLLVKKYNSTSIEQSPRKAIVEILVNQNKERREILVHRKKLLDEQIKSYKSPQIQKISKFQPSPKKPIINLESNFDQIKEKVHNRLDELKKNTIAIETETDDLQAKFLENRKEIEQKLHKKYEKIKDLNAQIKQNNEMLIDISYYHEMIEELKENFNDLQSYKKKLENKLTVPSITLISPRNHTKLGRIASKRRIIENNEKRLSRLRKYVYNLQQEVKRKEAEFDAANNESKDLISI</sequence>
<dbReference type="EMBL" id="DS113862">
    <property type="protein sequence ID" value="EAX94348.1"/>
    <property type="molecule type" value="Genomic_DNA"/>
</dbReference>
<dbReference type="RefSeq" id="XP_001307278.1">
    <property type="nucleotide sequence ID" value="XM_001307277.1"/>
</dbReference>
<organism evidence="3 4">
    <name type="scientific">Trichomonas vaginalis (strain ATCC PRA-98 / G3)</name>
    <dbReference type="NCBI Taxonomy" id="412133"/>
    <lineage>
        <taxon>Eukaryota</taxon>
        <taxon>Metamonada</taxon>
        <taxon>Parabasalia</taxon>
        <taxon>Trichomonadida</taxon>
        <taxon>Trichomonadidae</taxon>
        <taxon>Trichomonas</taxon>
    </lineage>
</organism>
<dbReference type="InParanoid" id="A2FL59"/>
<protein>
    <recommendedName>
        <fullName evidence="5">DUF4201 domain-containing protein</fullName>
    </recommendedName>
</protein>
<evidence type="ECO:0000313" key="4">
    <source>
        <dbReference type="Proteomes" id="UP000001542"/>
    </source>
</evidence>
<gene>
    <name evidence="3" type="ORF">TVAG_488870</name>
</gene>
<dbReference type="VEuPathDB" id="TrichDB:TVAG_488870"/>
<keyword evidence="4" id="KW-1185">Reference proteome</keyword>
<evidence type="ECO:0000313" key="3">
    <source>
        <dbReference type="EMBL" id="EAX94348.1"/>
    </source>
</evidence>
<feature type="coiled-coil region" evidence="1">
    <location>
        <begin position="303"/>
        <end position="393"/>
    </location>
</feature>
<feature type="coiled-coil region" evidence="1">
    <location>
        <begin position="90"/>
        <end position="117"/>
    </location>
</feature>
<evidence type="ECO:0008006" key="5">
    <source>
        <dbReference type="Google" id="ProtNLM"/>
    </source>
</evidence>
<reference evidence="3" key="2">
    <citation type="journal article" date="2007" name="Science">
        <title>Draft genome sequence of the sexually transmitted pathogen Trichomonas vaginalis.</title>
        <authorList>
            <person name="Carlton J.M."/>
            <person name="Hirt R.P."/>
            <person name="Silva J.C."/>
            <person name="Delcher A.L."/>
            <person name="Schatz M."/>
            <person name="Zhao Q."/>
            <person name="Wortman J.R."/>
            <person name="Bidwell S.L."/>
            <person name="Alsmark U.C.M."/>
            <person name="Besteiro S."/>
            <person name="Sicheritz-Ponten T."/>
            <person name="Noel C.J."/>
            <person name="Dacks J.B."/>
            <person name="Foster P.G."/>
            <person name="Simillion C."/>
            <person name="Van de Peer Y."/>
            <person name="Miranda-Saavedra D."/>
            <person name="Barton G.J."/>
            <person name="Westrop G.D."/>
            <person name="Mueller S."/>
            <person name="Dessi D."/>
            <person name="Fiori P.L."/>
            <person name="Ren Q."/>
            <person name="Paulsen I."/>
            <person name="Zhang H."/>
            <person name="Bastida-Corcuera F.D."/>
            <person name="Simoes-Barbosa A."/>
            <person name="Brown M.T."/>
            <person name="Hayes R.D."/>
            <person name="Mukherjee M."/>
            <person name="Okumura C.Y."/>
            <person name="Schneider R."/>
            <person name="Smith A.J."/>
            <person name="Vanacova S."/>
            <person name="Villalvazo M."/>
            <person name="Haas B.J."/>
            <person name="Pertea M."/>
            <person name="Feldblyum T.V."/>
            <person name="Utterback T.R."/>
            <person name="Shu C.L."/>
            <person name="Osoegawa K."/>
            <person name="de Jong P.J."/>
            <person name="Hrdy I."/>
            <person name="Horvathova L."/>
            <person name="Zubacova Z."/>
            <person name="Dolezal P."/>
            <person name="Malik S.B."/>
            <person name="Logsdon J.M. Jr."/>
            <person name="Henze K."/>
            <person name="Gupta A."/>
            <person name="Wang C.C."/>
            <person name="Dunne R.L."/>
            <person name="Upcroft J.A."/>
            <person name="Upcroft P."/>
            <person name="White O."/>
            <person name="Salzberg S.L."/>
            <person name="Tang P."/>
            <person name="Chiu C.-H."/>
            <person name="Lee Y.-S."/>
            <person name="Embley T.M."/>
            <person name="Coombs G.H."/>
            <person name="Mottram J.C."/>
            <person name="Tachezy J."/>
            <person name="Fraser-Liggett C.M."/>
            <person name="Johnson P.J."/>
        </authorList>
    </citation>
    <scope>NUCLEOTIDE SEQUENCE [LARGE SCALE GENOMIC DNA]</scope>
    <source>
        <strain evidence="3">G3</strain>
    </source>
</reference>
<dbReference type="AlphaFoldDB" id="A2FL59"/>